<proteinExistence type="predicted"/>
<dbReference type="EMBL" id="NPZB01000001">
    <property type="protein sequence ID" value="PNS08402.1"/>
    <property type="molecule type" value="Genomic_DNA"/>
</dbReference>
<dbReference type="Pfam" id="PF04359">
    <property type="entry name" value="DUF493"/>
    <property type="match status" value="1"/>
</dbReference>
<dbReference type="Proteomes" id="UP000236220">
    <property type="component" value="Unassembled WGS sequence"/>
</dbReference>
<dbReference type="OrthoDB" id="9793424at2"/>
<keyword evidence="2" id="KW-1185">Reference proteome</keyword>
<accession>A0A2K1Q035</accession>
<dbReference type="Gene3D" id="3.30.70.260">
    <property type="match status" value="1"/>
</dbReference>
<evidence type="ECO:0000313" key="1">
    <source>
        <dbReference type="EMBL" id="PNS08402.1"/>
    </source>
</evidence>
<reference evidence="1 2" key="1">
    <citation type="submission" date="2017-08" db="EMBL/GenBank/DDBJ databases">
        <title>Lysobacter sylvestris genome.</title>
        <authorList>
            <person name="Zhang D.-C."/>
            <person name="Albuquerque L."/>
            <person name="Franca L."/>
            <person name="Froufe H.J.C."/>
            <person name="Barroso C."/>
            <person name="Egas C."/>
            <person name="Da Costa M."/>
            <person name="Margesin R."/>
        </authorList>
    </citation>
    <scope>NUCLEOTIDE SEQUENCE [LARGE SCALE GENOMIC DNA]</scope>
    <source>
        <strain evidence="1 2">AM20-91</strain>
    </source>
</reference>
<evidence type="ECO:0000313" key="2">
    <source>
        <dbReference type="Proteomes" id="UP000236220"/>
    </source>
</evidence>
<organism evidence="1 2">
    <name type="scientific">Solilutibacter silvestris</name>
    <dbReference type="NCBI Taxonomy" id="1645665"/>
    <lineage>
        <taxon>Bacteria</taxon>
        <taxon>Pseudomonadati</taxon>
        <taxon>Pseudomonadota</taxon>
        <taxon>Gammaproteobacteria</taxon>
        <taxon>Lysobacterales</taxon>
        <taxon>Lysobacteraceae</taxon>
        <taxon>Solilutibacter</taxon>
    </lineage>
</organism>
<dbReference type="AlphaFoldDB" id="A0A2K1Q035"/>
<dbReference type="InterPro" id="IPR007454">
    <property type="entry name" value="UPF0250_YbeD-like"/>
</dbReference>
<gene>
    <name evidence="1" type="ORF">Lysil_0031</name>
</gene>
<dbReference type="RefSeq" id="WP_103074883.1">
    <property type="nucleotide sequence ID" value="NZ_NPZB01000001.1"/>
</dbReference>
<comment type="caution">
    <text evidence="1">The sequence shown here is derived from an EMBL/GenBank/DDBJ whole genome shotgun (WGS) entry which is preliminary data.</text>
</comment>
<dbReference type="InterPro" id="IPR027471">
    <property type="entry name" value="YbeD-like_sf"/>
</dbReference>
<protein>
    <submittedName>
        <fullName evidence="1">Uncharacterized protein</fullName>
    </submittedName>
</protein>
<name>A0A2K1Q035_9GAMM</name>
<dbReference type="SUPFAM" id="SSF117991">
    <property type="entry name" value="YbeD/HP0495-like"/>
    <property type="match status" value="1"/>
</dbReference>
<sequence length="92" mass="9854">MEIKSDNPEHGFQFPGVFEITAMGPAAAGLEAVIPGLLEDAGIEVLRETVATRDSSGGKYVSIKLSFKAASREQYDAAHAALRGHPEVKWTI</sequence>